<dbReference type="Pfam" id="PF12862">
    <property type="entry name" value="ANAPC5"/>
    <property type="match status" value="1"/>
</dbReference>
<feature type="region of interest" description="Disordered" evidence="8">
    <location>
        <begin position="252"/>
        <end position="288"/>
    </location>
</feature>
<evidence type="ECO:0000313" key="11">
    <source>
        <dbReference type="Proteomes" id="UP000001072"/>
    </source>
</evidence>
<dbReference type="Proteomes" id="UP000001072">
    <property type="component" value="Unassembled WGS sequence"/>
</dbReference>
<dbReference type="GO" id="GO:0070979">
    <property type="term" value="P:protein K11-linked ubiquitination"/>
    <property type="evidence" value="ECO:0007669"/>
    <property type="project" value="TreeGrafter"/>
</dbReference>
<organism evidence="11">
    <name type="scientific">Melampsora larici-populina (strain 98AG31 / pathotype 3-4-7)</name>
    <name type="common">Poplar leaf rust fungus</name>
    <dbReference type="NCBI Taxonomy" id="747676"/>
    <lineage>
        <taxon>Eukaryota</taxon>
        <taxon>Fungi</taxon>
        <taxon>Dikarya</taxon>
        <taxon>Basidiomycota</taxon>
        <taxon>Pucciniomycotina</taxon>
        <taxon>Pucciniomycetes</taxon>
        <taxon>Pucciniales</taxon>
        <taxon>Melampsoraceae</taxon>
        <taxon>Melampsora</taxon>
    </lineage>
</organism>
<feature type="domain" description="Anaphase-promoting complex subunit 5" evidence="9">
    <location>
        <begin position="166"/>
        <end position="242"/>
    </location>
</feature>
<dbReference type="KEGG" id="mlr:MELLADRAFT_105927"/>
<keyword evidence="7" id="KW-0175">Coiled coil</keyword>
<dbReference type="GO" id="GO:0005680">
    <property type="term" value="C:anaphase-promoting complex"/>
    <property type="evidence" value="ECO:0007669"/>
    <property type="project" value="InterPro"/>
</dbReference>
<dbReference type="InterPro" id="IPR026000">
    <property type="entry name" value="Apc5_dom"/>
</dbReference>
<dbReference type="GO" id="GO:0045842">
    <property type="term" value="P:positive regulation of mitotic metaphase/anaphase transition"/>
    <property type="evidence" value="ECO:0007669"/>
    <property type="project" value="TreeGrafter"/>
</dbReference>
<proteinExistence type="inferred from homology"/>
<keyword evidence="6" id="KW-0131">Cell cycle</keyword>
<keyword evidence="4" id="KW-0498">Mitosis</keyword>
<dbReference type="GeneID" id="18922754"/>
<name>F4RJS8_MELLP</name>
<evidence type="ECO:0000256" key="7">
    <source>
        <dbReference type="SAM" id="Coils"/>
    </source>
</evidence>
<evidence type="ECO:0000256" key="5">
    <source>
        <dbReference type="ARBA" id="ARBA00022786"/>
    </source>
</evidence>
<sequence>MAIASGMGSRSNESIGIEPIEWLTLALLIEFQSIRLSVEDIKSQGTINDLDNQENESDSKKFKTLENDDLKKVKESYRLANSILIIITDLLFGSNPDRPIEFHKESPIGLYIRRSILNISNLEFDQLLKVFYKLKKFCTTEDNHSSSSNPHLDQLTKAYTEFKNDHHPDFIQSANALRRFYDTRSHNHHAHLNSSIHSHALFSLAEFHYQNRAYPAAYDALDESTRLARLSSDRTILDRSTSLRRQLDHYLSDQRSQEEEQPQPIITGPTQAQSSLQSLNNHHSNQEREFWDPNEELFDVIRVLDRGEESLGRLYAKLFKAKRMTLSPSTNHNLPNDGDPLKVPERKFDQLSWFGLKAKLWYLQGQHSLCNVYEDLALSMKAEEELDEKGLMSKTTILCDRATRLAKRGLIIEGLIILVEEAIKNQCSARDFEKVHDMIFDLLEMKAFKERDPNQYLKFEKYRPGLSRTKSSTNSIENRVNELCQKAQKLMEEGQLSRSLCIILSSMSLSDQTGLKIHETKSSSIWLEVMMRLNQEVSLEILNQFNDSFHTTSLLKARLEIFNGLNHLDDLCKALDYLSMAKIHYKKIEDFKMIQVCEKYKEIIKKEGEVKFEKDIKDSKRFKEEKEKEKEEILKSQETVLNLEERLINGLNWLSAKRFSSET</sequence>
<keyword evidence="5" id="KW-0833">Ubl conjugation pathway</keyword>
<reference evidence="11" key="1">
    <citation type="journal article" date="2011" name="Proc. Natl. Acad. Sci. U.S.A.">
        <title>Obligate biotrophy features unraveled by the genomic analysis of rust fungi.</title>
        <authorList>
            <person name="Duplessis S."/>
            <person name="Cuomo C.A."/>
            <person name="Lin Y.-C."/>
            <person name="Aerts A."/>
            <person name="Tisserant E."/>
            <person name="Veneault-Fourrey C."/>
            <person name="Joly D.L."/>
            <person name="Hacquard S."/>
            <person name="Amselem J."/>
            <person name="Cantarel B.L."/>
            <person name="Chiu R."/>
            <person name="Coutinho P.M."/>
            <person name="Feau N."/>
            <person name="Field M."/>
            <person name="Frey P."/>
            <person name="Gelhaye E."/>
            <person name="Goldberg J."/>
            <person name="Grabherr M.G."/>
            <person name="Kodira C.D."/>
            <person name="Kohler A."/>
            <person name="Kuees U."/>
            <person name="Lindquist E.A."/>
            <person name="Lucas S.M."/>
            <person name="Mago R."/>
            <person name="Mauceli E."/>
            <person name="Morin E."/>
            <person name="Murat C."/>
            <person name="Pangilinan J.L."/>
            <person name="Park R."/>
            <person name="Pearson M."/>
            <person name="Quesneville H."/>
            <person name="Rouhier N."/>
            <person name="Sakthikumar S."/>
            <person name="Salamov A.A."/>
            <person name="Schmutz J."/>
            <person name="Selles B."/>
            <person name="Shapiro H."/>
            <person name="Tanguay P."/>
            <person name="Tuskan G.A."/>
            <person name="Henrissat B."/>
            <person name="Van de Peer Y."/>
            <person name="Rouze P."/>
            <person name="Ellis J.G."/>
            <person name="Dodds P.N."/>
            <person name="Schein J.E."/>
            <person name="Zhong S."/>
            <person name="Hamelin R.C."/>
            <person name="Grigoriev I.V."/>
            <person name="Szabo L.J."/>
            <person name="Martin F."/>
        </authorList>
    </citation>
    <scope>NUCLEOTIDE SEQUENCE [LARGE SCALE GENOMIC DNA]</scope>
    <source>
        <strain evidence="11">98AG31 / pathotype 3-4-7</strain>
    </source>
</reference>
<dbReference type="RefSeq" id="XP_007409350.1">
    <property type="nucleotide sequence ID" value="XM_007409288.1"/>
</dbReference>
<dbReference type="OrthoDB" id="2504561at2759"/>
<evidence type="ECO:0000256" key="1">
    <source>
        <dbReference type="ARBA" id="ARBA00007450"/>
    </source>
</evidence>
<evidence type="ECO:0000256" key="8">
    <source>
        <dbReference type="SAM" id="MobiDB-lite"/>
    </source>
</evidence>
<evidence type="ECO:0000256" key="6">
    <source>
        <dbReference type="ARBA" id="ARBA00023306"/>
    </source>
</evidence>
<dbReference type="STRING" id="747676.F4RJS8"/>
<dbReference type="InParanoid" id="F4RJS8"/>
<dbReference type="PANTHER" id="PTHR12830:SF9">
    <property type="entry name" value="ANAPHASE-PROMOTING COMPLEX SUBUNIT 5"/>
    <property type="match status" value="1"/>
</dbReference>
<evidence type="ECO:0000256" key="3">
    <source>
        <dbReference type="ARBA" id="ARBA00022618"/>
    </source>
</evidence>
<evidence type="ECO:0000259" key="9">
    <source>
        <dbReference type="Pfam" id="PF12862"/>
    </source>
</evidence>
<gene>
    <name evidence="10" type="ORF">MELLADRAFT_105927</name>
</gene>
<dbReference type="EMBL" id="GL883104">
    <property type="protein sequence ID" value="EGG07443.1"/>
    <property type="molecule type" value="Genomic_DNA"/>
</dbReference>
<keyword evidence="11" id="KW-1185">Reference proteome</keyword>
<feature type="coiled-coil region" evidence="7">
    <location>
        <begin position="619"/>
        <end position="646"/>
    </location>
</feature>
<dbReference type="HOGENOM" id="CLU_413921_0_0_1"/>
<keyword evidence="3" id="KW-0132">Cell division</keyword>
<evidence type="ECO:0000256" key="2">
    <source>
        <dbReference type="ARBA" id="ARBA00016066"/>
    </source>
</evidence>
<dbReference type="VEuPathDB" id="FungiDB:MELLADRAFT_105927"/>
<dbReference type="AlphaFoldDB" id="F4RJS8"/>
<accession>F4RJS8</accession>
<feature type="compositionally biased region" description="Low complexity" evidence="8">
    <location>
        <begin position="273"/>
        <end position="283"/>
    </location>
</feature>
<protein>
    <recommendedName>
        <fullName evidence="2">Anaphase-promoting complex subunit 5</fullName>
    </recommendedName>
</protein>
<dbReference type="eggNOG" id="ENOG502SBRM">
    <property type="taxonomic scope" value="Eukaryota"/>
</dbReference>
<dbReference type="GO" id="GO:0051301">
    <property type="term" value="P:cell division"/>
    <property type="evidence" value="ECO:0007669"/>
    <property type="project" value="UniProtKB-KW"/>
</dbReference>
<dbReference type="PANTHER" id="PTHR12830">
    <property type="entry name" value="ANAPHASE-PROMOTING COMPLEX SUBUNIT 5"/>
    <property type="match status" value="1"/>
</dbReference>
<dbReference type="GO" id="GO:0031145">
    <property type="term" value="P:anaphase-promoting complex-dependent catabolic process"/>
    <property type="evidence" value="ECO:0007669"/>
    <property type="project" value="TreeGrafter"/>
</dbReference>
<comment type="similarity">
    <text evidence="1">Belongs to the APC5 family.</text>
</comment>
<dbReference type="InterPro" id="IPR037679">
    <property type="entry name" value="Apc5"/>
</dbReference>
<evidence type="ECO:0000313" key="10">
    <source>
        <dbReference type="EMBL" id="EGG07443.1"/>
    </source>
</evidence>
<evidence type="ECO:0000256" key="4">
    <source>
        <dbReference type="ARBA" id="ARBA00022776"/>
    </source>
</evidence>